<evidence type="ECO:0008006" key="6">
    <source>
        <dbReference type="Google" id="ProtNLM"/>
    </source>
</evidence>
<comment type="caution">
    <text evidence="4">The sequence shown here is derived from an EMBL/GenBank/DDBJ whole genome shotgun (WGS) entry which is preliminary data.</text>
</comment>
<evidence type="ECO:0000259" key="3">
    <source>
        <dbReference type="Pfam" id="PF14244"/>
    </source>
</evidence>
<dbReference type="Pfam" id="PF13976">
    <property type="entry name" value="gag_pre-integrs"/>
    <property type="match status" value="1"/>
</dbReference>
<gene>
    <name evidence="4" type="ORF">LIER_11709</name>
</gene>
<dbReference type="PANTHER" id="PTHR37610">
    <property type="entry name" value="CCHC-TYPE DOMAIN-CONTAINING PROTEIN"/>
    <property type="match status" value="1"/>
</dbReference>
<dbReference type="EMBL" id="BAABME010002188">
    <property type="protein sequence ID" value="GAA0153484.1"/>
    <property type="molecule type" value="Genomic_DNA"/>
</dbReference>
<dbReference type="Pfam" id="PF14244">
    <property type="entry name" value="Retrotran_gag_3"/>
    <property type="match status" value="1"/>
</dbReference>
<feature type="region of interest" description="Disordered" evidence="1">
    <location>
        <begin position="309"/>
        <end position="342"/>
    </location>
</feature>
<dbReference type="InterPro" id="IPR029472">
    <property type="entry name" value="Copia-like_N"/>
</dbReference>
<protein>
    <recommendedName>
        <fullName evidence="6">Retrotransposon Copia-like N-terminal domain-containing protein</fullName>
    </recommendedName>
</protein>
<evidence type="ECO:0000313" key="5">
    <source>
        <dbReference type="Proteomes" id="UP001454036"/>
    </source>
</evidence>
<proteinExistence type="predicted"/>
<name>A0AAV3PP12_LITER</name>
<dbReference type="PANTHER" id="PTHR37610:SF101">
    <property type="entry name" value="(RAPE) HYPOTHETICAL PROTEIN"/>
    <property type="match status" value="1"/>
</dbReference>
<dbReference type="InterPro" id="IPR025724">
    <property type="entry name" value="GAG-pre-integrase_dom"/>
</dbReference>
<dbReference type="AlphaFoldDB" id="A0AAV3PP12"/>
<feature type="domain" description="GAG-pre-integrase" evidence="2">
    <location>
        <begin position="432"/>
        <end position="480"/>
    </location>
</feature>
<reference evidence="4 5" key="1">
    <citation type="submission" date="2024-01" db="EMBL/GenBank/DDBJ databases">
        <title>The complete chloroplast genome sequence of Lithospermum erythrorhizon: insights into the phylogenetic relationship among Boraginaceae species and the maternal lineages of purple gromwells.</title>
        <authorList>
            <person name="Okada T."/>
            <person name="Watanabe K."/>
        </authorList>
    </citation>
    <scope>NUCLEOTIDE SEQUENCE [LARGE SCALE GENOMIC DNA]</scope>
</reference>
<evidence type="ECO:0000313" key="4">
    <source>
        <dbReference type="EMBL" id="GAA0153484.1"/>
    </source>
</evidence>
<keyword evidence="5" id="KW-1185">Reference proteome</keyword>
<evidence type="ECO:0000259" key="2">
    <source>
        <dbReference type="Pfam" id="PF13976"/>
    </source>
</evidence>
<accession>A0AAV3PP12</accession>
<sequence>MAGDAPVTTPQGLNTSGVVDAAPLAPLNPPKIDHNSPFYLSSNDNPRNLISTVIFNGNNYDAWSKSLSLSLIARRKFGFIDGTVAKPTTGTLVADWQCVQAMLVQWILNTIDSSLRKTIPYFEEAHPLWIVLQRRFDVGSETCKQHLKAALAECKQLPGITIGDYFGKLQPLWDELVTYDPIPSCLCGFCLCDLGEKFQWKQDNDRLHEFLCRIHVDRFGALRSSLLSQDPPFTLDRAYHAMLQEEQLQSKWGFSIDRDEVMAMAAQAPSHGKVDLRTKGNNFCTFCHRSGHGISTCFAKNGYPEWWGDRPRGSGRGGGLKASGPHRPGAQRGPAQPGRALEAYSPSLSTSSYNAGGSLSDVEWQKLKIMLRASDVGAEDRLTGKSLPSNWIIDTGTSSHVTGPHLGTLTGLGERRNGLYYYFCSILENWVLHVDGKMSSALWHRGLRHPSDKVVRSLSFISNSSHLSNKACIVCHQAKQSRDSFVNSDYKATRSFELIHCDLWGP</sequence>
<evidence type="ECO:0000256" key="1">
    <source>
        <dbReference type="SAM" id="MobiDB-lite"/>
    </source>
</evidence>
<organism evidence="4 5">
    <name type="scientific">Lithospermum erythrorhizon</name>
    <name type="common">Purple gromwell</name>
    <name type="synonym">Lithospermum officinale var. erythrorhizon</name>
    <dbReference type="NCBI Taxonomy" id="34254"/>
    <lineage>
        <taxon>Eukaryota</taxon>
        <taxon>Viridiplantae</taxon>
        <taxon>Streptophyta</taxon>
        <taxon>Embryophyta</taxon>
        <taxon>Tracheophyta</taxon>
        <taxon>Spermatophyta</taxon>
        <taxon>Magnoliopsida</taxon>
        <taxon>eudicotyledons</taxon>
        <taxon>Gunneridae</taxon>
        <taxon>Pentapetalae</taxon>
        <taxon>asterids</taxon>
        <taxon>lamiids</taxon>
        <taxon>Boraginales</taxon>
        <taxon>Boraginaceae</taxon>
        <taxon>Boraginoideae</taxon>
        <taxon>Lithospermeae</taxon>
        <taxon>Lithospermum</taxon>
    </lineage>
</organism>
<dbReference type="Proteomes" id="UP001454036">
    <property type="component" value="Unassembled WGS sequence"/>
</dbReference>
<feature type="domain" description="Retrotransposon Copia-like N-terminal" evidence="3">
    <location>
        <begin position="43"/>
        <end position="88"/>
    </location>
</feature>